<accession>A0A326TQK2</accession>
<dbReference type="Proteomes" id="UP000248806">
    <property type="component" value="Unassembled WGS sequence"/>
</dbReference>
<evidence type="ECO:0000313" key="2">
    <source>
        <dbReference type="Proteomes" id="UP000248806"/>
    </source>
</evidence>
<sequence length="350" mass="40175">MENRDVGFSIERRRFLAETFKIPPLLLGIVTLEKISQQLSGLSPQASGNAQAVQKTSVDVDQYRHELQQYWELNHADTVKEVFGTIPYKLTALRQALSQCSRGREEILLLLCDYHQFVANFLRDQGLFDESAKHLTKALQRIESMDEKQFRELRALIYHRMTITLQEQGRLEHALVACKKARKESNTLPPALVGAILLEEGHILAKLVQNEKDKTKALQTIEEAGKIIRSGQAKDDPFFLKLNMDRYHLTRGSALVAMQWNQDALYELGEVRGKQKRRQAYTNILQAQALLNQKLYTPAIELAIEGLVVAREIHSLINVQRVQNIYKQLKTSDFKDNPEVARLHFLLNYT</sequence>
<gene>
    <name evidence="1" type="ORF">EI42_06345</name>
</gene>
<dbReference type="EMBL" id="QKUF01000060">
    <property type="protein sequence ID" value="PZW18119.1"/>
    <property type="molecule type" value="Genomic_DNA"/>
</dbReference>
<reference evidence="1 2" key="1">
    <citation type="submission" date="2018-06" db="EMBL/GenBank/DDBJ databases">
        <title>Genomic Encyclopedia of Archaeal and Bacterial Type Strains, Phase II (KMG-II): from individual species to whole genera.</title>
        <authorList>
            <person name="Goeker M."/>
        </authorList>
    </citation>
    <scope>NUCLEOTIDE SEQUENCE [LARGE SCALE GENOMIC DNA]</scope>
    <source>
        <strain evidence="1 2">ATCC BAA-1881</strain>
    </source>
</reference>
<keyword evidence="2" id="KW-1185">Reference proteome</keyword>
<evidence type="ECO:0008006" key="3">
    <source>
        <dbReference type="Google" id="ProtNLM"/>
    </source>
</evidence>
<dbReference type="RefSeq" id="WP_111326813.1">
    <property type="nucleotide sequence ID" value="NZ_BIFX01000002.1"/>
</dbReference>
<dbReference type="SUPFAM" id="SSF48452">
    <property type="entry name" value="TPR-like"/>
    <property type="match status" value="1"/>
</dbReference>
<organism evidence="1 2">
    <name type="scientific">Thermosporothrix hazakensis</name>
    <dbReference type="NCBI Taxonomy" id="644383"/>
    <lineage>
        <taxon>Bacteria</taxon>
        <taxon>Bacillati</taxon>
        <taxon>Chloroflexota</taxon>
        <taxon>Ktedonobacteria</taxon>
        <taxon>Ktedonobacterales</taxon>
        <taxon>Thermosporotrichaceae</taxon>
        <taxon>Thermosporothrix</taxon>
    </lineage>
</organism>
<dbReference type="InterPro" id="IPR011990">
    <property type="entry name" value="TPR-like_helical_dom_sf"/>
</dbReference>
<name>A0A326TQK2_THEHA</name>
<comment type="caution">
    <text evidence="1">The sequence shown here is derived from an EMBL/GenBank/DDBJ whole genome shotgun (WGS) entry which is preliminary data.</text>
</comment>
<proteinExistence type="predicted"/>
<protein>
    <recommendedName>
        <fullName evidence="3">MalT-like TPR region domain-containing protein</fullName>
    </recommendedName>
</protein>
<dbReference type="AlphaFoldDB" id="A0A326TQK2"/>
<evidence type="ECO:0000313" key="1">
    <source>
        <dbReference type="EMBL" id="PZW18119.1"/>
    </source>
</evidence>
<dbReference type="Gene3D" id="1.25.40.10">
    <property type="entry name" value="Tetratricopeptide repeat domain"/>
    <property type="match status" value="1"/>
</dbReference>
<dbReference type="OrthoDB" id="140765at2"/>